<protein>
    <recommendedName>
        <fullName evidence="1">Cation-transporting P-type ATPase N-terminal domain-containing protein</fullName>
    </recommendedName>
</protein>
<dbReference type="AlphaFoldDB" id="A0A923NCZ5"/>
<comment type="caution">
    <text evidence="2">The sequence shown here is derived from an EMBL/GenBank/DDBJ whole genome shotgun (WGS) entry which is preliminary data.</text>
</comment>
<sequence length="61" mass="7022">MIYQEMLTQVIEKTRVQPDTGLTDAQVQEAREKYGDNRFVEPPKEGLVKKVIRSLSISSNR</sequence>
<accession>A0A923NCZ5</accession>
<name>A0A923NCZ5_WEICO</name>
<dbReference type="InterPro" id="IPR023298">
    <property type="entry name" value="ATPase_P-typ_TM_dom_sf"/>
</dbReference>
<feature type="domain" description="Cation-transporting P-type ATPase N-terminal" evidence="1">
    <location>
        <begin position="7"/>
        <end position="55"/>
    </location>
</feature>
<dbReference type="InterPro" id="IPR004014">
    <property type="entry name" value="ATPase_P-typ_cation-transptr_N"/>
</dbReference>
<gene>
    <name evidence="2" type="ORF">H7R52_02135</name>
</gene>
<evidence type="ECO:0000259" key="1">
    <source>
        <dbReference type="Pfam" id="PF00690"/>
    </source>
</evidence>
<dbReference type="EMBL" id="JACSZT010000003">
    <property type="protein sequence ID" value="MBC6498252.1"/>
    <property type="molecule type" value="Genomic_DNA"/>
</dbReference>
<evidence type="ECO:0000313" key="2">
    <source>
        <dbReference type="EMBL" id="MBC6498252.1"/>
    </source>
</evidence>
<dbReference type="SUPFAM" id="SSF81665">
    <property type="entry name" value="Calcium ATPase, transmembrane domain M"/>
    <property type="match status" value="1"/>
</dbReference>
<organism evidence="2 3">
    <name type="scientific">Weissella confusa</name>
    <name type="common">Lactobacillus confusus</name>
    <dbReference type="NCBI Taxonomy" id="1583"/>
    <lineage>
        <taxon>Bacteria</taxon>
        <taxon>Bacillati</taxon>
        <taxon>Bacillota</taxon>
        <taxon>Bacilli</taxon>
        <taxon>Lactobacillales</taxon>
        <taxon>Lactobacillaceae</taxon>
        <taxon>Weissella</taxon>
    </lineage>
</organism>
<evidence type="ECO:0000313" key="3">
    <source>
        <dbReference type="Proteomes" id="UP000650485"/>
    </source>
</evidence>
<dbReference type="Proteomes" id="UP000650485">
    <property type="component" value="Unassembled WGS sequence"/>
</dbReference>
<dbReference type="Pfam" id="PF00690">
    <property type="entry name" value="Cation_ATPase_N"/>
    <property type="match status" value="1"/>
</dbReference>
<reference evidence="2" key="1">
    <citation type="submission" date="2020-08" db="EMBL/GenBank/DDBJ databases">
        <title>Complete genome sequence of Weissella confusa strain FS54 provides insights into metabolic potential.</title>
        <authorList>
            <person name="Fhoula I."/>
            <person name="Najjari A."/>
            <person name="Lekired A."/>
            <person name="Bessrour-Aouam N."/>
            <person name="Jaballah S."/>
            <person name="Klibi N."/>
            <person name="Ouzari H.-I."/>
        </authorList>
    </citation>
    <scope>NUCLEOTIDE SEQUENCE</scope>
    <source>
        <strain evidence="2">FS54</strain>
    </source>
</reference>
<proteinExistence type="predicted"/>